<reference evidence="2" key="1">
    <citation type="journal article" date="2019" name="Int. J. Syst. Evol. Microbiol.">
        <title>The Global Catalogue of Microorganisms (GCM) 10K type strain sequencing project: providing services to taxonomists for standard genome sequencing and annotation.</title>
        <authorList>
            <consortium name="The Broad Institute Genomics Platform"/>
            <consortium name="The Broad Institute Genome Sequencing Center for Infectious Disease"/>
            <person name="Wu L."/>
            <person name="Ma J."/>
        </authorList>
    </citation>
    <scope>NUCLEOTIDE SEQUENCE [LARGE SCALE GENOMIC DNA]</scope>
    <source>
        <strain evidence="2">KCTC 42255</strain>
    </source>
</reference>
<dbReference type="EMBL" id="JBHULZ010000015">
    <property type="protein sequence ID" value="MFD2696972.1"/>
    <property type="molecule type" value="Genomic_DNA"/>
</dbReference>
<organism evidence="1 2">
    <name type="scientific">Mesonia sediminis</name>
    <dbReference type="NCBI Taxonomy" id="1703946"/>
    <lineage>
        <taxon>Bacteria</taxon>
        <taxon>Pseudomonadati</taxon>
        <taxon>Bacteroidota</taxon>
        <taxon>Flavobacteriia</taxon>
        <taxon>Flavobacteriales</taxon>
        <taxon>Flavobacteriaceae</taxon>
        <taxon>Mesonia</taxon>
    </lineage>
</organism>
<dbReference type="Proteomes" id="UP001597357">
    <property type="component" value="Unassembled WGS sequence"/>
</dbReference>
<evidence type="ECO:0000313" key="1">
    <source>
        <dbReference type="EMBL" id="MFD2696972.1"/>
    </source>
</evidence>
<sequence>MLHNYERGYAVMNEDLTAYSFESPDINTCKRYCRKGDVVIEKIPYVCGKSFSITWRQHYRKPFYFKPKYREANIFYLHLRWNNEYSHKNGEIRHRG</sequence>
<evidence type="ECO:0000313" key="2">
    <source>
        <dbReference type="Proteomes" id="UP001597357"/>
    </source>
</evidence>
<accession>A0ABW5SBA1</accession>
<dbReference type="RefSeq" id="WP_379043987.1">
    <property type="nucleotide sequence ID" value="NZ_JBHULZ010000015.1"/>
</dbReference>
<gene>
    <name evidence="1" type="ORF">ACFSQ0_03130</name>
</gene>
<proteinExistence type="predicted"/>
<comment type="caution">
    <text evidence="1">The sequence shown here is derived from an EMBL/GenBank/DDBJ whole genome shotgun (WGS) entry which is preliminary data.</text>
</comment>
<keyword evidence="2" id="KW-1185">Reference proteome</keyword>
<name>A0ABW5SBA1_9FLAO</name>
<protein>
    <submittedName>
        <fullName evidence="1">Uncharacterized protein</fullName>
    </submittedName>
</protein>